<dbReference type="GO" id="GO:0004519">
    <property type="term" value="F:endonuclease activity"/>
    <property type="evidence" value="ECO:0007669"/>
    <property type="project" value="InterPro"/>
</dbReference>
<gene>
    <name evidence="2" type="primary">MRE11_7</name>
    <name evidence="2" type="ORF">CK203_031499</name>
</gene>
<dbReference type="Pfam" id="PF04152">
    <property type="entry name" value="Mre11_DNA_bind"/>
    <property type="match status" value="1"/>
</dbReference>
<dbReference type="EMBL" id="QGNW01000131">
    <property type="protein sequence ID" value="RVW93085.1"/>
    <property type="molecule type" value="Genomic_DNA"/>
</dbReference>
<dbReference type="PANTHER" id="PTHR10139:SF1">
    <property type="entry name" value="DOUBLE-STRAND BREAK REPAIR PROTEIN MRE11"/>
    <property type="match status" value="1"/>
</dbReference>
<dbReference type="PANTHER" id="PTHR10139">
    <property type="entry name" value="DOUBLE-STRAND BREAK REPAIR PROTEIN MRE11"/>
    <property type="match status" value="1"/>
</dbReference>
<sequence>MIFPPVLSNASLLFESPFNCVLVDYSGFMTINPQRFGQKYVGKVANPQDILIFTKASRKGRSEAKIDDSERLRPEELNQQNIEALVAENNLKMEILPVNDLDVALHNFVNKDDKMAFYSCVQYNLEETRILCLCVHDQFFLFGQSKIARDSDPLKFEEEDLILKVGECLEARSLSLLNFFPFFKLF</sequence>
<protein>
    <submittedName>
        <fullName evidence="2">Double-strand break repair protein MRE11</fullName>
    </submittedName>
</protein>
<dbReference type="InterPro" id="IPR007281">
    <property type="entry name" value="Mre11_DNA-bd"/>
</dbReference>
<dbReference type="AlphaFoldDB" id="A0A438I8P0"/>
<dbReference type="Proteomes" id="UP000288805">
    <property type="component" value="Unassembled WGS sequence"/>
</dbReference>
<dbReference type="GO" id="GO:0005634">
    <property type="term" value="C:nucleus"/>
    <property type="evidence" value="ECO:0007669"/>
    <property type="project" value="InterPro"/>
</dbReference>
<comment type="caution">
    <text evidence="2">The sequence shown here is derived from an EMBL/GenBank/DDBJ whole genome shotgun (WGS) entry which is preliminary data.</text>
</comment>
<organism evidence="2 3">
    <name type="scientific">Vitis vinifera</name>
    <name type="common">Grape</name>
    <dbReference type="NCBI Taxonomy" id="29760"/>
    <lineage>
        <taxon>Eukaryota</taxon>
        <taxon>Viridiplantae</taxon>
        <taxon>Streptophyta</taxon>
        <taxon>Embryophyta</taxon>
        <taxon>Tracheophyta</taxon>
        <taxon>Spermatophyta</taxon>
        <taxon>Magnoliopsida</taxon>
        <taxon>eudicotyledons</taxon>
        <taxon>Gunneridae</taxon>
        <taxon>Pentapetalae</taxon>
        <taxon>rosids</taxon>
        <taxon>Vitales</taxon>
        <taxon>Vitaceae</taxon>
        <taxon>Viteae</taxon>
        <taxon>Vitis</taxon>
    </lineage>
</organism>
<dbReference type="Gene3D" id="3.30.110.110">
    <property type="entry name" value="Mre11, capping domain"/>
    <property type="match status" value="1"/>
</dbReference>
<proteinExistence type="predicted"/>
<accession>A0A438I8P0</accession>
<feature type="domain" description="Mre11 DNA-binding" evidence="1">
    <location>
        <begin position="6"/>
        <end position="108"/>
    </location>
</feature>
<dbReference type="GO" id="GO:0006302">
    <property type="term" value="P:double-strand break repair"/>
    <property type="evidence" value="ECO:0007669"/>
    <property type="project" value="InterPro"/>
</dbReference>
<reference evidence="2 3" key="1">
    <citation type="journal article" date="2018" name="PLoS Genet.">
        <title>Population sequencing reveals clonal diversity and ancestral inbreeding in the grapevine cultivar Chardonnay.</title>
        <authorList>
            <person name="Roach M.J."/>
            <person name="Johnson D.L."/>
            <person name="Bohlmann J."/>
            <person name="van Vuuren H.J."/>
            <person name="Jones S.J."/>
            <person name="Pretorius I.S."/>
            <person name="Schmidt S.A."/>
            <person name="Borneman A.R."/>
        </authorList>
    </citation>
    <scope>NUCLEOTIDE SEQUENCE [LARGE SCALE GENOMIC DNA]</scope>
    <source>
        <strain evidence="3">cv. Chardonnay</strain>
        <tissue evidence="2">Leaf</tissue>
    </source>
</reference>
<evidence type="ECO:0000313" key="2">
    <source>
        <dbReference type="EMBL" id="RVW93085.1"/>
    </source>
</evidence>
<dbReference type="InterPro" id="IPR038487">
    <property type="entry name" value="Mre11_capping_dom"/>
</dbReference>
<name>A0A438I8P0_VITVI</name>
<evidence type="ECO:0000259" key="1">
    <source>
        <dbReference type="SMART" id="SM01347"/>
    </source>
</evidence>
<evidence type="ECO:0000313" key="3">
    <source>
        <dbReference type="Proteomes" id="UP000288805"/>
    </source>
</evidence>
<dbReference type="SMART" id="SM01347">
    <property type="entry name" value="Mre11_DNA_bind"/>
    <property type="match status" value="1"/>
</dbReference>
<dbReference type="GO" id="GO:0030145">
    <property type="term" value="F:manganese ion binding"/>
    <property type="evidence" value="ECO:0007669"/>
    <property type="project" value="InterPro"/>
</dbReference>